<name>A0A6M0CM77_9FLAO</name>
<comment type="caution">
    <text evidence="3">The sequence shown here is derived from an EMBL/GenBank/DDBJ whole genome shotgun (WGS) entry which is preliminary data.</text>
</comment>
<protein>
    <submittedName>
        <fullName evidence="3">SusF/SusE family outer membrane protein</fullName>
    </submittedName>
</protein>
<dbReference type="Pfam" id="PF14292">
    <property type="entry name" value="SusE"/>
    <property type="match status" value="1"/>
</dbReference>
<reference evidence="3 4" key="1">
    <citation type="submission" date="2020-01" db="EMBL/GenBank/DDBJ databases">
        <title>Spongiivirga citrea KCTC 32990T.</title>
        <authorList>
            <person name="Wang G."/>
        </authorList>
    </citation>
    <scope>NUCLEOTIDE SEQUENCE [LARGE SCALE GENOMIC DNA]</scope>
    <source>
        <strain evidence="3 4">KCTC 32990</strain>
    </source>
</reference>
<dbReference type="Gene3D" id="2.60.40.10">
    <property type="entry name" value="Immunoglobulins"/>
    <property type="match status" value="1"/>
</dbReference>
<gene>
    <name evidence="3" type="ORF">GWK10_06840</name>
</gene>
<feature type="domain" description="SusE outer membrane protein" evidence="2">
    <location>
        <begin position="29"/>
        <end position="132"/>
    </location>
</feature>
<dbReference type="InterPro" id="IPR013783">
    <property type="entry name" value="Ig-like_fold"/>
</dbReference>
<accession>A0A6M0CM77</accession>
<dbReference type="AlphaFoldDB" id="A0A6M0CM77"/>
<feature type="signal peptide" evidence="1">
    <location>
        <begin position="1"/>
        <end position="26"/>
    </location>
</feature>
<dbReference type="InterPro" id="IPR025970">
    <property type="entry name" value="SusE"/>
</dbReference>
<dbReference type="EMBL" id="JAABOQ010000003">
    <property type="protein sequence ID" value="NER16919.1"/>
    <property type="molecule type" value="Genomic_DNA"/>
</dbReference>
<evidence type="ECO:0000313" key="3">
    <source>
        <dbReference type="EMBL" id="NER16919.1"/>
    </source>
</evidence>
<dbReference type="Proteomes" id="UP000474296">
    <property type="component" value="Unassembled WGS sequence"/>
</dbReference>
<keyword evidence="4" id="KW-1185">Reference proteome</keyword>
<dbReference type="GO" id="GO:2001070">
    <property type="term" value="F:starch binding"/>
    <property type="evidence" value="ECO:0007669"/>
    <property type="project" value="InterPro"/>
</dbReference>
<keyword evidence="1" id="KW-0732">Signal</keyword>
<evidence type="ECO:0000256" key="1">
    <source>
        <dbReference type="SAM" id="SignalP"/>
    </source>
</evidence>
<dbReference type="RefSeq" id="WP_164030670.1">
    <property type="nucleotide sequence ID" value="NZ_JAABOQ010000003.1"/>
</dbReference>
<dbReference type="Gene3D" id="2.60.40.3620">
    <property type="match status" value="1"/>
</dbReference>
<dbReference type="GO" id="GO:0019867">
    <property type="term" value="C:outer membrane"/>
    <property type="evidence" value="ECO:0007669"/>
    <property type="project" value="InterPro"/>
</dbReference>
<evidence type="ECO:0000259" key="2">
    <source>
        <dbReference type="Pfam" id="PF14292"/>
    </source>
</evidence>
<organism evidence="3 4">
    <name type="scientific">Spongiivirga citrea</name>
    <dbReference type="NCBI Taxonomy" id="1481457"/>
    <lineage>
        <taxon>Bacteria</taxon>
        <taxon>Pseudomonadati</taxon>
        <taxon>Bacteroidota</taxon>
        <taxon>Flavobacteriia</taxon>
        <taxon>Flavobacteriales</taxon>
        <taxon>Flavobacteriaceae</taxon>
        <taxon>Spongiivirga</taxon>
    </lineage>
</organism>
<feature type="chain" id="PRO_5027116528" evidence="1">
    <location>
        <begin position="27"/>
        <end position="366"/>
    </location>
</feature>
<evidence type="ECO:0000313" key="4">
    <source>
        <dbReference type="Proteomes" id="UP000474296"/>
    </source>
</evidence>
<sequence length="366" mass="39567">MKKNIYKGAMLFLSAFVLALFNTACNEEEDTLQISQSESALLATLDISRIELDASNTGNPAITFTWEEADYGVQTAINYTVEIASDEAFTNPVVAGITTSVTSLTLSVGELNSASDMAGLTPFEWNNAYTRVIASLGNQNGVAATSNTIELEVLPFYNYPVKDYFLVGNATAPDWNNDNNNPPLFRDPSDTNVYYYTGFYADGAFKMLEFKGQWQPQWGTNDGVNLAPNDGSDPGVFNLTDGAGFYEFVANFNTNKFTVTPFDGSAAALSSVGIVGSGSPGNASETAMVQSSFDPHIWQLNGVRLTRGEIQFMANGSTTWGADTAYSGQATEGGANVPVLVEDEYDVWFNDLTGRYIMIPINLSQS</sequence>
<proteinExistence type="predicted"/>